<comment type="catalytic activity">
    <reaction evidence="10">
        <text>N(6)-carboxybiotinyl-L-lysyl-[protein] + acetyl-CoA = N(6)-biotinyl-L-lysyl-[protein] + malonyl-CoA</text>
        <dbReference type="Rhea" id="RHEA:54728"/>
        <dbReference type="Rhea" id="RHEA-COMP:10505"/>
        <dbReference type="Rhea" id="RHEA-COMP:10506"/>
        <dbReference type="ChEBI" id="CHEBI:57288"/>
        <dbReference type="ChEBI" id="CHEBI:57384"/>
        <dbReference type="ChEBI" id="CHEBI:83144"/>
        <dbReference type="ChEBI" id="CHEBI:83145"/>
        <dbReference type="EC" id="2.1.3.15"/>
    </reaction>
</comment>
<evidence type="ECO:0000256" key="7">
    <source>
        <dbReference type="ARBA" id="ARBA00022840"/>
    </source>
</evidence>
<dbReference type="Gene3D" id="3.90.226.10">
    <property type="entry name" value="2-enoyl-CoA Hydratase, Chain A, domain 1"/>
    <property type="match status" value="1"/>
</dbReference>
<evidence type="ECO:0000313" key="11">
    <source>
        <dbReference type="EMBL" id="TLQ48768.1"/>
    </source>
</evidence>
<dbReference type="GO" id="GO:0006633">
    <property type="term" value="P:fatty acid biosynthetic process"/>
    <property type="evidence" value="ECO:0007669"/>
    <property type="project" value="UniProtKB-KW"/>
</dbReference>
<reference evidence="11 12" key="1">
    <citation type="submission" date="2019-05" db="EMBL/GenBank/DDBJ databases">
        <title>The metagenome of a microbial culture collection derived from dairy environment covers the genomic content of the human microbiome.</title>
        <authorList>
            <person name="Roder T."/>
            <person name="Wuthrich D."/>
            <person name="Sattari Z."/>
            <person name="Von Ah U."/>
            <person name="Bar C."/>
            <person name="Ronchi F."/>
            <person name="Macpherson A.J."/>
            <person name="Ganal-Vonarburg S.C."/>
            <person name="Bruggmann R."/>
            <person name="Vergeres G."/>
        </authorList>
    </citation>
    <scope>NUCLEOTIDE SEQUENCE [LARGE SCALE GENOMIC DNA]</scope>
    <source>
        <strain evidence="11 12">FAM 24227</strain>
    </source>
</reference>
<evidence type="ECO:0000256" key="3">
    <source>
        <dbReference type="ARBA" id="ARBA00022516"/>
    </source>
</evidence>
<evidence type="ECO:0000256" key="9">
    <source>
        <dbReference type="ARBA" id="ARBA00023160"/>
    </source>
</evidence>
<proteinExistence type="predicted"/>
<evidence type="ECO:0000256" key="1">
    <source>
        <dbReference type="ARBA" id="ARBA00004956"/>
    </source>
</evidence>
<dbReference type="PROSITE" id="PS50989">
    <property type="entry name" value="COA_CT_CTER"/>
    <property type="match status" value="1"/>
</dbReference>
<dbReference type="RefSeq" id="WP_138404056.1">
    <property type="nucleotide sequence ID" value="NZ_CP144682.1"/>
</dbReference>
<dbReference type="GO" id="GO:0016743">
    <property type="term" value="F:carboxyl- or carbamoyltransferase activity"/>
    <property type="evidence" value="ECO:0007669"/>
    <property type="project" value="InterPro"/>
</dbReference>
<keyword evidence="6" id="KW-0276">Fatty acid metabolism</keyword>
<dbReference type="UniPathway" id="UPA00655">
    <property type="reaction ID" value="UER00711"/>
</dbReference>
<dbReference type="OrthoDB" id="9808023at2"/>
<dbReference type="InterPro" id="IPR029045">
    <property type="entry name" value="ClpP/crotonase-like_dom_sf"/>
</dbReference>
<sequence length="260" mass="28736">MSQAYEKVLKARDLKRISTIDIIENLTDWFIELHGDRHMEDDKSIIGGIGMYDGQPITIIGIQKGRTTRENIERNFGSVGPGGYRKAIRLVEQANKFNRPILTLINTAGAHASPESEETGIGEAIAQSLLTFAKVEVPTLSIILGEGGSGGALALALTDEVWMLENSVYSILSPEGFASILWKDAKLASKAADVMKLTASDLHELKVVEKIIPEINHGVPLNRDVILKRTINDIKAKFKELSQLDVDTRLANRNKRFRSF</sequence>
<comment type="pathway">
    <text evidence="1">Lipid metabolism; malonyl-CoA biosynthesis; malonyl-CoA from acetyl-CoA: step 1/1.</text>
</comment>
<evidence type="ECO:0000256" key="10">
    <source>
        <dbReference type="ARBA" id="ARBA00049152"/>
    </source>
</evidence>
<dbReference type="EMBL" id="VBSP01000008">
    <property type="protein sequence ID" value="TLQ48768.1"/>
    <property type="molecule type" value="Genomic_DNA"/>
</dbReference>
<dbReference type="Proteomes" id="UP000306420">
    <property type="component" value="Unassembled WGS sequence"/>
</dbReference>
<dbReference type="NCBIfam" id="NF041504">
    <property type="entry name" value="AccA_sub"/>
    <property type="match status" value="1"/>
</dbReference>
<dbReference type="AlphaFoldDB" id="A0A5R9EMG5"/>
<keyword evidence="5" id="KW-0547">Nucleotide-binding</keyword>
<name>A0A5R9EMG5_9LACT</name>
<keyword evidence="3" id="KW-0444">Lipid biosynthesis</keyword>
<evidence type="ECO:0000313" key="12">
    <source>
        <dbReference type="Proteomes" id="UP000306420"/>
    </source>
</evidence>
<dbReference type="PANTHER" id="PTHR42853:SF3">
    <property type="entry name" value="ACETYL-COENZYME A CARBOXYLASE CARBOXYL TRANSFERASE SUBUNIT ALPHA, CHLOROPLASTIC"/>
    <property type="match status" value="1"/>
</dbReference>
<dbReference type="EC" id="2.1.3.15" evidence="2"/>
<evidence type="ECO:0000256" key="4">
    <source>
        <dbReference type="ARBA" id="ARBA00022679"/>
    </source>
</evidence>
<comment type="caution">
    <text evidence="11">The sequence shown here is derived from an EMBL/GenBank/DDBJ whole genome shotgun (WGS) entry which is preliminary data.</text>
</comment>
<dbReference type="Pfam" id="PF03255">
    <property type="entry name" value="ACCA"/>
    <property type="match status" value="1"/>
</dbReference>
<dbReference type="PRINTS" id="PR01069">
    <property type="entry name" value="ACCCTRFRASEA"/>
</dbReference>
<evidence type="ECO:0000256" key="6">
    <source>
        <dbReference type="ARBA" id="ARBA00022832"/>
    </source>
</evidence>
<evidence type="ECO:0000256" key="2">
    <source>
        <dbReference type="ARBA" id="ARBA00011883"/>
    </source>
</evidence>
<gene>
    <name evidence="11" type="ORF">FEZ33_03715</name>
</gene>
<dbReference type="SUPFAM" id="SSF52096">
    <property type="entry name" value="ClpP/crotonase"/>
    <property type="match status" value="1"/>
</dbReference>
<evidence type="ECO:0000256" key="8">
    <source>
        <dbReference type="ARBA" id="ARBA00023098"/>
    </source>
</evidence>
<evidence type="ECO:0000256" key="5">
    <source>
        <dbReference type="ARBA" id="ARBA00022741"/>
    </source>
</evidence>
<dbReference type="PANTHER" id="PTHR42853">
    <property type="entry name" value="ACETYL-COENZYME A CARBOXYLASE CARBOXYL TRANSFERASE SUBUNIT ALPHA"/>
    <property type="match status" value="1"/>
</dbReference>
<dbReference type="GO" id="GO:0009317">
    <property type="term" value="C:acetyl-CoA carboxylase complex"/>
    <property type="evidence" value="ECO:0007669"/>
    <property type="project" value="InterPro"/>
</dbReference>
<dbReference type="GO" id="GO:0003989">
    <property type="term" value="F:acetyl-CoA carboxylase activity"/>
    <property type="evidence" value="ECO:0007669"/>
    <property type="project" value="InterPro"/>
</dbReference>
<dbReference type="InterPro" id="IPR011763">
    <property type="entry name" value="COA_CT_C"/>
</dbReference>
<dbReference type="GO" id="GO:0005524">
    <property type="term" value="F:ATP binding"/>
    <property type="evidence" value="ECO:0007669"/>
    <property type="project" value="UniProtKB-KW"/>
</dbReference>
<dbReference type="GO" id="GO:2001295">
    <property type="term" value="P:malonyl-CoA biosynthetic process"/>
    <property type="evidence" value="ECO:0007669"/>
    <property type="project" value="UniProtKB-UniPathway"/>
</dbReference>
<keyword evidence="9" id="KW-0275">Fatty acid biosynthesis</keyword>
<keyword evidence="7" id="KW-0067">ATP-binding</keyword>
<keyword evidence="8" id="KW-0443">Lipid metabolism</keyword>
<keyword evidence="4 11" id="KW-0808">Transferase</keyword>
<protein>
    <recommendedName>
        <fullName evidence="2">acetyl-CoA carboxytransferase</fullName>
        <ecNumber evidence="2">2.1.3.15</ecNumber>
    </recommendedName>
</protein>
<organism evidence="11 12">
    <name type="scientific">Ruoffia tabacinasalis</name>
    <dbReference type="NCBI Taxonomy" id="87458"/>
    <lineage>
        <taxon>Bacteria</taxon>
        <taxon>Bacillati</taxon>
        <taxon>Bacillota</taxon>
        <taxon>Bacilli</taxon>
        <taxon>Lactobacillales</taxon>
        <taxon>Aerococcaceae</taxon>
        <taxon>Ruoffia</taxon>
    </lineage>
</organism>
<dbReference type="InterPro" id="IPR001095">
    <property type="entry name" value="Acetyl_CoA_COase_a_su"/>
</dbReference>
<accession>A0A5R9EMG5</accession>